<dbReference type="PRINTS" id="PR00344">
    <property type="entry name" value="BCTRLSENSOR"/>
</dbReference>
<dbReference type="SUPFAM" id="SSF47384">
    <property type="entry name" value="Homodimeric domain of signal transducing histidine kinase"/>
    <property type="match status" value="1"/>
</dbReference>
<keyword evidence="8" id="KW-0902">Two-component regulatory system</keyword>
<dbReference type="RefSeq" id="WP_015213323.1">
    <property type="nucleotide sequence ID" value="NC_019771.1"/>
</dbReference>
<feature type="coiled-coil region" evidence="9">
    <location>
        <begin position="6"/>
        <end position="79"/>
    </location>
</feature>
<name>K9ZBV8_ANACC</name>
<evidence type="ECO:0000256" key="7">
    <source>
        <dbReference type="ARBA" id="ARBA00022840"/>
    </source>
</evidence>
<keyword evidence="7" id="KW-0067">ATP-binding</keyword>
<dbReference type="PANTHER" id="PTHR43065:SF10">
    <property type="entry name" value="PEROXIDE STRESS-ACTIVATED HISTIDINE KINASE MAK3"/>
    <property type="match status" value="1"/>
</dbReference>
<dbReference type="PROSITE" id="PS50109">
    <property type="entry name" value="HIS_KIN"/>
    <property type="match status" value="1"/>
</dbReference>
<keyword evidence="4" id="KW-0808">Transferase</keyword>
<dbReference type="AlphaFoldDB" id="K9ZBV8"/>
<dbReference type="PANTHER" id="PTHR43065">
    <property type="entry name" value="SENSOR HISTIDINE KINASE"/>
    <property type="match status" value="1"/>
</dbReference>
<dbReference type="GO" id="GO:0005524">
    <property type="term" value="F:ATP binding"/>
    <property type="evidence" value="ECO:0007669"/>
    <property type="project" value="UniProtKB-KW"/>
</dbReference>
<dbReference type="SMART" id="SM00387">
    <property type="entry name" value="HATPase_c"/>
    <property type="match status" value="1"/>
</dbReference>
<evidence type="ECO:0000256" key="5">
    <source>
        <dbReference type="ARBA" id="ARBA00022741"/>
    </source>
</evidence>
<dbReference type="Proteomes" id="UP000010474">
    <property type="component" value="Chromosome"/>
</dbReference>
<proteinExistence type="predicted"/>
<evidence type="ECO:0000256" key="9">
    <source>
        <dbReference type="SAM" id="Coils"/>
    </source>
</evidence>
<dbReference type="eggNOG" id="COG4191">
    <property type="taxonomic scope" value="Bacteria"/>
</dbReference>
<dbReference type="InterPro" id="IPR004358">
    <property type="entry name" value="Sig_transdc_His_kin-like_C"/>
</dbReference>
<dbReference type="InterPro" id="IPR036097">
    <property type="entry name" value="HisK_dim/P_sf"/>
</dbReference>
<dbReference type="STRING" id="272123.Anacy_1105"/>
<dbReference type="InterPro" id="IPR003661">
    <property type="entry name" value="HisK_dim/P_dom"/>
</dbReference>
<dbReference type="PATRIC" id="fig|272123.3.peg.1205"/>
<evidence type="ECO:0000313" key="12">
    <source>
        <dbReference type="Proteomes" id="UP000010474"/>
    </source>
</evidence>
<dbReference type="Pfam" id="PF02518">
    <property type="entry name" value="HATPase_c"/>
    <property type="match status" value="1"/>
</dbReference>
<dbReference type="CDD" id="cd00082">
    <property type="entry name" value="HisKA"/>
    <property type="match status" value="1"/>
</dbReference>
<dbReference type="InterPro" id="IPR003594">
    <property type="entry name" value="HATPase_dom"/>
</dbReference>
<keyword evidence="9" id="KW-0175">Coiled coil</keyword>
<gene>
    <name evidence="11" type="ordered locus">Anacy_1105</name>
</gene>
<keyword evidence="12" id="KW-1185">Reference proteome</keyword>
<reference evidence="12" key="1">
    <citation type="journal article" date="2013" name="Proc. Natl. Acad. Sci. U.S.A.">
        <title>Improving the coverage of the cyanobacterial phylum using diversity-driven genome sequencing.</title>
        <authorList>
            <person name="Shih P.M."/>
            <person name="Wu D."/>
            <person name="Latifi A."/>
            <person name="Axen S.D."/>
            <person name="Fewer D.P."/>
            <person name="Talla E."/>
            <person name="Calteau A."/>
            <person name="Cai F."/>
            <person name="Tandeau de Marsac N."/>
            <person name="Rippka R."/>
            <person name="Herdman M."/>
            <person name="Sivonen K."/>
            <person name="Coursin T."/>
            <person name="Laurent T."/>
            <person name="Goodwin L."/>
            <person name="Nolan M."/>
            <person name="Davenport K.W."/>
            <person name="Han C.S."/>
            <person name="Rubin E.M."/>
            <person name="Eisen J.A."/>
            <person name="Woyke T."/>
            <person name="Gugger M."/>
            <person name="Kerfeld C.A."/>
        </authorList>
    </citation>
    <scope>NUCLEOTIDE SEQUENCE [LARGE SCALE GENOMIC DNA]</scope>
    <source>
        <strain evidence="12">ATCC 27899 / PCC 7122</strain>
    </source>
</reference>
<evidence type="ECO:0000256" key="3">
    <source>
        <dbReference type="ARBA" id="ARBA00022553"/>
    </source>
</evidence>
<organism evidence="11 12">
    <name type="scientific">Anabaena cylindrica (strain ATCC 27899 / PCC 7122)</name>
    <dbReference type="NCBI Taxonomy" id="272123"/>
    <lineage>
        <taxon>Bacteria</taxon>
        <taxon>Bacillati</taxon>
        <taxon>Cyanobacteriota</taxon>
        <taxon>Cyanophyceae</taxon>
        <taxon>Nostocales</taxon>
        <taxon>Nostocaceae</taxon>
        <taxon>Anabaena</taxon>
    </lineage>
</organism>
<dbReference type="Gene3D" id="3.30.565.10">
    <property type="entry name" value="Histidine kinase-like ATPase, C-terminal domain"/>
    <property type="match status" value="1"/>
</dbReference>
<protein>
    <recommendedName>
        <fullName evidence="2">histidine kinase</fullName>
        <ecNumber evidence="2">2.7.13.3</ecNumber>
    </recommendedName>
</protein>
<evidence type="ECO:0000256" key="8">
    <source>
        <dbReference type="ARBA" id="ARBA00023012"/>
    </source>
</evidence>
<evidence type="ECO:0000256" key="1">
    <source>
        <dbReference type="ARBA" id="ARBA00000085"/>
    </source>
</evidence>
<evidence type="ECO:0000313" key="11">
    <source>
        <dbReference type="EMBL" id="AFZ56671.1"/>
    </source>
</evidence>
<sequence>MDNLSFEQLQQRLKDLEKHNRLLQKKLDRSECNRVELENSYEIQSKLVNRVIQGLEQSRAEAETRNQELQEAFNNLQMIQTKLVESEKMSALGVLVAGIAHEINNPINFIHANIDYAYTYVQNLIDLLYLYQQIYPEPNDQIQALMQELDINFVVIDLFQLLNSMKTGSDRITNIVLGLRTFSRLDEAEYKQTNLHDGLDSTLMLLQHRLKAKSNCPPITVIKHYGNLPQIPCFAGQLNQVFMNILANAIDAIEERYSQQTPDENQNHPGCITISTSIVDSQWAKIAIADNGLGMPEQVRQKIFNPFFTTKPVGKGTGMGMAISYQIIIEKHRGRLDCLSKMAEGTEFVIQILLKQ</sequence>
<dbReference type="Gene3D" id="1.10.287.130">
    <property type="match status" value="1"/>
</dbReference>
<keyword evidence="6 11" id="KW-0418">Kinase</keyword>
<evidence type="ECO:0000256" key="6">
    <source>
        <dbReference type="ARBA" id="ARBA00022777"/>
    </source>
</evidence>
<evidence type="ECO:0000256" key="4">
    <source>
        <dbReference type="ARBA" id="ARBA00022679"/>
    </source>
</evidence>
<dbReference type="GO" id="GO:0000155">
    <property type="term" value="F:phosphorelay sensor kinase activity"/>
    <property type="evidence" value="ECO:0007669"/>
    <property type="project" value="InterPro"/>
</dbReference>
<dbReference type="EMBL" id="CP003659">
    <property type="protein sequence ID" value="AFZ56671.1"/>
    <property type="molecule type" value="Genomic_DNA"/>
</dbReference>
<dbReference type="InterPro" id="IPR036890">
    <property type="entry name" value="HATPase_C_sf"/>
</dbReference>
<keyword evidence="5" id="KW-0547">Nucleotide-binding</keyword>
<evidence type="ECO:0000256" key="2">
    <source>
        <dbReference type="ARBA" id="ARBA00012438"/>
    </source>
</evidence>
<comment type="catalytic activity">
    <reaction evidence="1">
        <text>ATP + protein L-histidine = ADP + protein N-phospho-L-histidine.</text>
        <dbReference type="EC" id="2.7.13.3"/>
    </reaction>
</comment>
<dbReference type="HOGENOM" id="CLU_000445_114_39_3"/>
<feature type="domain" description="Histidine kinase" evidence="10">
    <location>
        <begin position="98"/>
        <end position="356"/>
    </location>
</feature>
<accession>K9ZBV8</accession>
<keyword evidence="3" id="KW-0597">Phosphoprotein</keyword>
<dbReference type="InterPro" id="IPR005467">
    <property type="entry name" value="His_kinase_dom"/>
</dbReference>
<dbReference type="KEGG" id="acy:Anacy_1105"/>
<dbReference type="SUPFAM" id="SSF55874">
    <property type="entry name" value="ATPase domain of HSP90 chaperone/DNA topoisomerase II/histidine kinase"/>
    <property type="match status" value="1"/>
</dbReference>
<evidence type="ECO:0000259" key="10">
    <source>
        <dbReference type="PROSITE" id="PS50109"/>
    </source>
</evidence>
<dbReference type="EC" id="2.7.13.3" evidence="2"/>
<dbReference type="OrthoDB" id="5401154at2"/>